<keyword evidence="2" id="KW-0472">Membrane</keyword>
<dbReference type="PANTHER" id="PTHR12621">
    <property type="entry name" value="CYSTEINE AND HISTIDINE-RICH DOMAIN CHORD -CONTAINING PROTEIN"/>
    <property type="match status" value="1"/>
</dbReference>
<proteinExistence type="predicted"/>
<gene>
    <name evidence="3" type="ORF">PSON_ATCC_30995.1.T0590284</name>
</gene>
<evidence type="ECO:0008006" key="5">
    <source>
        <dbReference type="Google" id="ProtNLM"/>
    </source>
</evidence>
<keyword evidence="2" id="KW-0812">Transmembrane</keyword>
<reference evidence="3" key="1">
    <citation type="submission" date="2021-01" db="EMBL/GenBank/DDBJ databases">
        <authorList>
            <consortium name="Genoscope - CEA"/>
            <person name="William W."/>
        </authorList>
    </citation>
    <scope>NUCLEOTIDE SEQUENCE</scope>
</reference>
<name>A0A8S1NTT9_9CILI</name>
<feature type="transmembrane region" description="Helical" evidence="2">
    <location>
        <begin position="32"/>
        <end position="51"/>
    </location>
</feature>
<feature type="compositionally biased region" description="Polar residues" evidence="1">
    <location>
        <begin position="539"/>
        <end position="550"/>
    </location>
</feature>
<organism evidence="3 4">
    <name type="scientific">Paramecium sonneborni</name>
    <dbReference type="NCBI Taxonomy" id="65129"/>
    <lineage>
        <taxon>Eukaryota</taxon>
        <taxon>Sar</taxon>
        <taxon>Alveolata</taxon>
        <taxon>Ciliophora</taxon>
        <taxon>Intramacronucleata</taxon>
        <taxon>Oligohymenophorea</taxon>
        <taxon>Peniculida</taxon>
        <taxon>Parameciidae</taxon>
        <taxon>Paramecium</taxon>
    </lineage>
</organism>
<dbReference type="Proteomes" id="UP000692954">
    <property type="component" value="Unassembled WGS sequence"/>
</dbReference>
<protein>
    <recommendedName>
        <fullName evidence="5">Transmembrane protein</fullName>
    </recommendedName>
</protein>
<evidence type="ECO:0000313" key="3">
    <source>
        <dbReference type="EMBL" id="CAD8092855.1"/>
    </source>
</evidence>
<dbReference type="OrthoDB" id="289947at2759"/>
<dbReference type="PANTHER" id="PTHR12621:SF7">
    <property type="entry name" value="CYSTEINE AND HISTIDINE-RICH DOMAIN-CONTAINING PROTEIN 1"/>
    <property type="match status" value="1"/>
</dbReference>
<sequence>MIKFIKSLDQFGASFQPNIYYTSSEYKTVQGGLMSVLLYGLSFSYLIYMIIQWQSGQILPKITTLSNFEQDYKLELLEKFISVEMRKYQYTFIDPFNPEALILQPVIYHFINGQSPTQGYPQQFKKKTNMFDFHIVEVQNLTIQTSSQFSNDNPQIEMMLVLGQCLDFYLQEGQKCANNETIKNFFDQQTNTLIVKQSKKEFNTNTATLEDIDKELVIPLTKDSTFFAQIITKISNTQVDQGFLFESFDEYEYITDYQVTANSMNKQYFGQKLGYETYAVFYYQVDQIQNTSQISYPKISEVLADAGSIASTLLLLSYIVILMNQSYLQFEAVNHVIEMYYPQFKNFKIIKNVFGKIIRVENNGKIVNLNLFFPYYEKLRKIGEMKLTISNQIYEISRIQFILQFQYSNKFISKFHQVGIPLQNLSQDSILIKEENQSKLDNSIIIQEQNYKSNQIIPNVESQDFQFKQDIISRKESNLMLHPVKQEENSNDHSSQIKQDDYLKLNELNLKDEDFELLTMQETYVQLEEKELNSKDSEQVQQLQHDQTNVDLIKQKQPE</sequence>
<keyword evidence="4" id="KW-1185">Reference proteome</keyword>
<feature type="region of interest" description="Disordered" evidence="1">
    <location>
        <begin position="530"/>
        <end position="559"/>
    </location>
</feature>
<dbReference type="EMBL" id="CAJJDN010000059">
    <property type="protein sequence ID" value="CAD8092855.1"/>
    <property type="molecule type" value="Genomic_DNA"/>
</dbReference>
<comment type="caution">
    <text evidence="3">The sequence shown here is derived from an EMBL/GenBank/DDBJ whole genome shotgun (WGS) entry which is preliminary data.</text>
</comment>
<evidence type="ECO:0000256" key="1">
    <source>
        <dbReference type="SAM" id="MobiDB-lite"/>
    </source>
</evidence>
<dbReference type="GO" id="GO:0008270">
    <property type="term" value="F:zinc ion binding"/>
    <property type="evidence" value="ECO:0007669"/>
    <property type="project" value="TreeGrafter"/>
</dbReference>
<accession>A0A8S1NTT9</accession>
<evidence type="ECO:0000313" key="4">
    <source>
        <dbReference type="Proteomes" id="UP000692954"/>
    </source>
</evidence>
<dbReference type="AlphaFoldDB" id="A0A8S1NTT9"/>
<keyword evidence="2" id="KW-1133">Transmembrane helix</keyword>
<evidence type="ECO:0000256" key="2">
    <source>
        <dbReference type="SAM" id="Phobius"/>
    </source>
</evidence>